<dbReference type="EMBL" id="CP017560">
    <property type="protein sequence ID" value="AOV09244.1"/>
    <property type="molecule type" value="Genomic_DNA"/>
</dbReference>
<dbReference type="KEGG" id="surl:BI350_13235"/>
<accession>A0A1D8JKK4</accession>
<reference evidence="1 2" key="1">
    <citation type="submission" date="2016-09" db="EMBL/GenBank/DDBJ databases">
        <title>Complete genome sequence of the Lysinibacillus sphaericus LMG 22257, a specie of Bacillus with ureolytic activity that can effectively biodeposit calcium carbonate.</title>
        <authorList>
            <person name="Yan W."/>
        </authorList>
    </citation>
    <scope>NUCLEOTIDE SEQUENCE [LARGE SCALE GENOMIC DNA]</scope>
    <source>
        <strain evidence="1 2">LMG 22257</strain>
    </source>
</reference>
<evidence type="ECO:0000313" key="1">
    <source>
        <dbReference type="EMBL" id="AOV09244.1"/>
    </source>
</evidence>
<protein>
    <submittedName>
        <fullName evidence="1">Uncharacterized protein</fullName>
    </submittedName>
</protein>
<proteinExistence type="predicted"/>
<keyword evidence="2" id="KW-1185">Reference proteome</keyword>
<evidence type="ECO:0000313" key="2">
    <source>
        <dbReference type="Proteomes" id="UP000185746"/>
    </source>
</evidence>
<organism evidence="1 2">
    <name type="scientific">Sporosarcina ureilytica</name>
    <dbReference type="NCBI Taxonomy" id="298596"/>
    <lineage>
        <taxon>Bacteria</taxon>
        <taxon>Bacillati</taxon>
        <taxon>Bacillota</taxon>
        <taxon>Bacilli</taxon>
        <taxon>Bacillales</taxon>
        <taxon>Caryophanaceae</taxon>
        <taxon>Sporosarcina</taxon>
    </lineage>
</organism>
<dbReference type="Proteomes" id="UP000185746">
    <property type="component" value="Chromosome"/>
</dbReference>
<sequence>MSATKKHAIEGTFLMKDGEVYDSHEVANCCIICLNPLAYNDEYDAHFCTTCDEWREETCIDPTCEYCLERPKKPSHCKEGY</sequence>
<name>A0A1D8JKK4_9BACL</name>
<dbReference type="AlphaFoldDB" id="A0A1D8JKK4"/>
<gene>
    <name evidence="1" type="ORF">BI350_13235</name>
</gene>